<organism evidence="7 8">
    <name type="scientific">Methylocaldum szegediense</name>
    <dbReference type="NCBI Taxonomy" id="73780"/>
    <lineage>
        <taxon>Bacteria</taxon>
        <taxon>Pseudomonadati</taxon>
        <taxon>Pseudomonadota</taxon>
        <taxon>Gammaproteobacteria</taxon>
        <taxon>Methylococcales</taxon>
        <taxon>Methylococcaceae</taxon>
        <taxon>Methylocaldum</taxon>
    </lineage>
</organism>
<sequence length="262" mass="28178">MTLSIHPTACVASDARLGARVSVGPYAVIESGAEIGDGCRIEAHAVIHSFVRMGKNNHVFPQAVIGGLPQDLSFDPLTATYVEIGDGNVFREGVTVSRATQKGSATRIGANNYLMNNSHVAHDCCLGDHNIFASGATLGGHVQVGDRVFFGGGVMVHQFCRIGSYAILQGLAGINKDVIPFTMVGGRPGKHYRINLVGLRRAGIDGGRLKAVSAAYRRLRNKMSLDDLPDTPELVYLRRWLAEESRRHGTLGFIELPSRGDD</sequence>
<evidence type="ECO:0000256" key="2">
    <source>
        <dbReference type="ARBA" id="ARBA00022556"/>
    </source>
</evidence>
<keyword evidence="3 7" id="KW-0808">Transferase</keyword>
<keyword evidence="5 7" id="KW-0012">Acyltransferase</keyword>
<keyword evidence="1" id="KW-0444">Lipid biosynthesis</keyword>
<dbReference type="Proteomes" id="UP001162030">
    <property type="component" value="Chromosome"/>
</dbReference>
<dbReference type="Pfam" id="PF13720">
    <property type="entry name" value="Acetyltransf_11"/>
    <property type="match status" value="1"/>
</dbReference>
<dbReference type="CDD" id="cd03351">
    <property type="entry name" value="LbH_UDP-GlcNAc_AT"/>
    <property type="match status" value="1"/>
</dbReference>
<feature type="domain" description="UDP N-acetylglucosamine O-acyltransferase C-terminal" evidence="6">
    <location>
        <begin position="177"/>
        <end position="227"/>
    </location>
</feature>
<dbReference type="NCBIfam" id="TIGR01852">
    <property type="entry name" value="lipid_A_lpxA"/>
    <property type="match status" value="1"/>
</dbReference>
<dbReference type="InterPro" id="IPR001451">
    <property type="entry name" value="Hexapep"/>
</dbReference>
<name>A0ABN8X8Z7_9GAMM</name>
<dbReference type="Gene3D" id="2.160.10.10">
    <property type="entry name" value="Hexapeptide repeat proteins"/>
    <property type="match status" value="1"/>
</dbReference>
<keyword evidence="4" id="KW-0443">Lipid metabolism</keyword>
<dbReference type="InterPro" id="IPR010137">
    <property type="entry name" value="Lipid_A_LpxA"/>
</dbReference>
<evidence type="ECO:0000256" key="5">
    <source>
        <dbReference type="ARBA" id="ARBA00023315"/>
    </source>
</evidence>
<dbReference type="NCBIfam" id="NF003657">
    <property type="entry name" value="PRK05289.1"/>
    <property type="match status" value="1"/>
</dbReference>
<evidence type="ECO:0000256" key="3">
    <source>
        <dbReference type="ARBA" id="ARBA00022679"/>
    </source>
</evidence>
<evidence type="ECO:0000256" key="1">
    <source>
        <dbReference type="ARBA" id="ARBA00022516"/>
    </source>
</evidence>
<dbReference type="EMBL" id="OX458333">
    <property type="protein sequence ID" value="CAI8910975.1"/>
    <property type="molecule type" value="Genomic_DNA"/>
</dbReference>
<evidence type="ECO:0000259" key="6">
    <source>
        <dbReference type="Pfam" id="PF13720"/>
    </source>
</evidence>
<dbReference type="GO" id="GO:0008780">
    <property type="term" value="F:acyl-[acyl-carrier-protein]-UDP-N-acetylglucosamine O-acyltransferase activity"/>
    <property type="evidence" value="ECO:0007669"/>
    <property type="project" value="UniProtKB-EC"/>
</dbReference>
<proteinExistence type="predicted"/>
<evidence type="ECO:0000256" key="4">
    <source>
        <dbReference type="ARBA" id="ARBA00023098"/>
    </source>
</evidence>
<evidence type="ECO:0000313" key="8">
    <source>
        <dbReference type="Proteomes" id="UP001162030"/>
    </source>
</evidence>
<dbReference type="PIRSF" id="PIRSF000456">
    <property type="entry name" value="UDP-GlcNAc_acltr"/>
    <property type="match status" value="1"/>
</dbReference>
<dbReference type="PANTHER" id="PTHR43480:SF1">
    <property type="entry name" value="ACYL-[ACYL-CARRIER-PROTEIN]--UDP-N-ACETYLGLUCOSAMINE O-ACYLTRANSFERASE, MITOCHONDRIAL-RELATED"/>
    <property type="match status" value="1"/>
</dbReference>
<dbReference type="Pfam" id="PF00132">
    <property type="entry name" value="Hexapep"/>
    <property type="match status" value="2"/>
</dbReference>
<keyword evidence="8" id="KW-1185">Reference proteome</keyword>
<protein>
    <submittedName>
        <fullName evidence="7">Acyl-[acyl-carrier-protein]--UDP-N-acetylglucosamine O-acyltransferase</fullName>
        <ecNumber evidence="7">2.3.1.129</ecNumber>
    </submittedName>
</protein>
<dbReference type="SUPFAM" id="SSF51161">
    <property type="entry name" value="Trimeric LpxA-like enzymes"/>
    <property type="match status" value="1"/>
</dbReference>
<dbReference type="EC" id="2.3.1.129" evidence="7"/>
<keyword evidence="2" id="KW-0441">Lipid A biosynthesis</keyword>
<dbReference type="RefSeq" id="WP_026609229.1">
    <property type="nucleotide sequence ID" value="NZ_OX458333.1"/>
</dbReference>
<accession>A0ABN8X8Z7</accession>
<dbReference type="InterPro" id="IPR011004">
    <property type="entry name" value="Trimer_LpxA-like_sf"/>
</dbReference>
<evidence type="ECO:0000313" key="7">
    <source>
        <dbReference type="EMBL" id="CAI8910975.1"/>
    </source>
</evidence>
<dbReference type="InterPro" id="IPR029098">
    <property type="entry name" value="Acetyltransf_C"/>
</dbReference>
<gene>
    <name evidence="7" type="primary">lpxA</name>
    <name evidence="7" type="ORF">MSZNOR_3640</name>
</gene>
<dbReference type="PANTHER" id="PTHR43480">
    <property type="entry name" value="ACYL-[ACYL-CARRIER-PROTEIN]--UDP-N-ACETYLGLUCOSAMINE O-ACYLTRANSFERASE"/>
    <property type="match status" value="1"/>
</dbReference>
<reference evidence="7 8" key="1">
    <citation type="submission" date="2023-03" db="EMBL/GenBank/DDBJ databases">
        <authorList>
            <person name="Pearce D."/>
        </authorList>
    </citation>
    <scope>NUCLEOTIDE SEQUENCE [LARGE SCALE GENOMIC DNA]</scope>
    <source>
        <strain evidence="7">Msz</strain>
    </source>
</reference>